<evidence type="ECO:0000313" key="1">
    <source>
        <dbReference type="EMBL" id="KUO15621.1"/>
    </source>
</evidence>
<name>A0A117RYJ9_9ACTN</name>
<dbReference type="EMBL" id="LMXB01000109">
    <property type="protein sequence ID" value="KUO15621.1"/>
    <property type="molecule type" value="Genomic_DNA"/>
</dbReference>
<evidence type="ECO:0000313" key="2">
    <source>
        <dbReference type="Proteomes" id="UP000053260"/>
    </source>
</evidence>
<reference evidence="1 2" key="1">
    <citation type="submission" date="2015-10" db="EMBL/GenBank/DDBJ databases">
        <title>Draft genome sequence of Streptomyces sp. RV15, isolated from a marine sponge.</title>
        <authorList>
            <person name="Ruckert C."/>
            <person name="Abdelmohsen U.R."/>
            <person name="Winkler A."/>
            <person name="Hentschel U."/>
            <person name="Kalinowski J."/>
            <person name="Kampfer P."/>
            <person name="Glaeser S."/>
        </authorList>
    </citation>
    <scope>NUCLEOTIDE SEQUENCE [LARGE SCALE GENOMIC DNA]</scope>
    <source>
        <strain evidence="1 2">RV15</strain>
    </source>
</reference>
<sequence length="120" mass="12863">MAMVGSGTREARAIRAVVCPPPRRRVRATCAWVARAGWQQVKMSRSRSSRTGPSSGAASAACSRAAWACRSSRPASRRSRSIARFRAVVMIHPAGLGGTPVSVQRWTVSGQRWTAVVKAS</sequence>
<gene>
    <name evidence="1" type="ORF">AQJ91_40635</name>
</gene>
<comment type="caution">
    <text evidence="1">The sequence shown here is derived from an EMBL/GenBank/DDBJ whole genome shotgun (WGS) entry which is preliminary data.</text>
</comment>
<keyword evidence="2" id="KW-1185">Reference proteome</keyword>
<accession>A0A117RYJ9</accession>
<proteinExistence type="predicted"/>
<organism evidence="1 2">
    <name type="scientific">Streptomyces dysideae</name>
    <dbReference type="NCBI Taxonomy" id="909626"/>
    <lineage>
        <taxon>Bacteria</taxon>
        <taxon>Bacillati</taxon>
        <taxon>Actinomycetota</taxon>
        <taxon>Actinomycetes</taxon>
        <taxon>Kitasatosporales</taxon>
        <taxon>Streptomycetaceae</taxon>
        <taxon>Streptomyces</taxon>
    </lineage>
</organism>
<dbReference type="STRING" id="909626.AQJ91_40635"/>
<dbReference type="AlphaFoldDB" id="A0A117RYJ9"/>
<dbReference type="Proteomes" id="UP000053260">
    <property type="component" value="Unassembled WGS sequence"/>
</dbReference>
<protein>
    <submittedName>
        <fullName evidence="1">Uncharacterized protein</fullName>
    </submittedName>
</protein>